<dbReference type="GO" id="GO:0019509">
    <property type="term" value="P:L-methionine salvage from methylthioadenosine"/>
    <property type="evidence" value="ECO:0007669"/>
    <property type="project" value="TreeGrafter"/>
</dbReference>
<sequence>MASAIGSFVEENKVNSRLVIYTDASVGVAAKDVDVVLIGADLIDKTANVSNKTGSLPAVLTANHVSPKSKIVVLSEKEKVLPFNPPGQEENDPCEVMQAWGGLTPSTTKGPNTAHIEVKNIYFEWIPSSLIDHYVTEDGIATSEGISEWAGEVHKRAGQFFTDL</sequence>
<dbReference type="InterPro" id="IPR042529">
    <property type="entry name" value="IF_2B-like_C"/>
</dbReference>
<evidence type="ECO:0000256" key="2">
    <source>
        <dbReference type="RuleBase" id="RU003814"/>
    </source>
</evidence>
<dbReference type="InterPro" id="IPR037171">
    <property type="entry name" value="NagB/RpiA_transferase-like"/>
</dbReference>
<dbReference type="SUPFAM" id="SSF100950">
    <property type="entry name" value="NagB/RpiA/CoA transferase-like"/>
    <property type="match status" value="1"/>
</dbReference>
<dbReference type="PANTHER" id="PTHR43475:SF3">
    <property type="entry name" value="TRANSLATION INITIATION FACTOR EIF-2B SUBUNIT FAMILY PROTEIN (AFU_ORTHOLOGUE AFUA_2G14290)"/>
    <property type="match status" value="1"/>
</dbReference>
<reference evidence="3 4" key="1">
    <citation type="submission" date="2017-06" db="EMBL/GenBank/DDBJ databases">
        <title>Comparative genomic analysis of Ambrosia Fusariam Clade fungi.</title>
        <authorList>
            <person name="Stajich J.E."/>
            <person name="Carrillo J."/>
            <person name="Kijimoto T."/>
            <person name="Eskalen A."/>
            <person name="O'Donnell K."/>
            <person name="Kasson M."/>
        </authorList>
    </citation>
    <scope>NUCLEOTIDE SEQUENCE [LARGE SCALE GENOMIC DNA]</scope>
    <source>
        <strain evidence="3 4">NRRL62584</strain>
    </source>
</reference>
<dbReference type="PANTHER" id="PTHR43475">
    <property type="entry name" value="METHYLTHIORIBOSE-1-PHOSPHATE ISOMERASE"/>
    <property type="match status" value="1"/>
</dbReference>
<dbReference type="InterPro" id="IPR000649">
    <property type="entry name" value="IF-2B-related"/>
</dbReference>
<dbReference type="Pfam" id="PF01008">
    <property type="entry name" value="IF-2B"/>
    <property type="match status" value="1"/>
</dbReference>
<proteinExistence type="inferred from homology"/>
<dbReference type="Gene3D" id="3.40.50.10470">
    <property type="entry name" value="Translation initiation factor eif-2b, domain 2"/>
    <property type="match status" value="1"/>
</dbReference>
<evidence type="ECO:0000256" key="1">
    <source>
        <dbReference type="ARBA" id="ARBA00007251"/>
    </source>
</evidence>
<dbReference type="OrthoDB" id="206213at2759"/>
<comment type="caution">
    <text evidence="3">The sequence shown here is derived from an EMBL/GenBank/DDBJ whole genome shotgun (WGS) entry which is preliminary data.</text>
</comment>
<organism evidence="3 4">
    <name type="scientific">Fusarium duplospermum</name>
    <dbReference type="NCBI Taxonomy" id="1325734"/>
    <lineage>
        <taxon>Eukaryota</taxon>
        <taxon>Fungi</taxon>
        <taxon>Dikarya</taxon>
        <taxon>Ascomycota</taxon>
        <taxon>Pezizomycotina</taxon>
        <taxon>Sordariomycetes</taxon>
        <taxon>Hypocreomycetidae</taxon>
        <taxon>Hypocreales</taxon>
        <taxon>Nectriaceae</taxon>
        <taxon>Fusarium</taxon>
        <taxon>Fusarium solani species complex</taxon>
    </lineage>
</organism>
<dbReference type="Proteomes" id="UP000288168">
    <property type="component" value="Unassembled WGS sequence"/>
</dbReference>
<accession>A0A428PWA6</accession>
<protein>
    <submittedName>
        <fullName evidence="3">Uncharacterized protein</fullName>
    </submittedName>
</protein>
<evidence type="ECO:0000313" key="4">
    <source>
        <dbReference type="Proteomes" id="UP000288168"/>
    </source>
</evidence>
<evidence type="ECO:0000313" key="3">
    <source>
        <dbReference type="EMBL" id="RSL57357.1"/>
    </source>
</evidence>
<dbReference type="EMBL" id="NKCI01000082">
    <property type="protein sequence ID" value="RSL57357.1"/>
    <property type="molecule type" value="Genomic_DNA"/>
</dbReference>
<dbReference type="AlphaFoldDB" id="A0A428PWA6"/>
<gene>
    <name evidence="3" type="ORF">CEP54_008343</name>
</gene>
<dbReference type="STRING" id="1325734.A0A428PWA6"/>
<dbReference type="GO" id="GO:0046523">
    <property type="term" value="F:S-methyl-5-thioribose-1-phosphate isomerase activity"/>
    <property type="evidence" value="ECO:0007669"/>
    <property type="project" value="TreeGrafter"/>
</dbReference>
<comment type="similarity">
    <text evidence="1 2">Belongs to the eIF-2B alpha/beta/delta subunits family.</text>
</comment>
<name>A0A428PWA6_9HYPO</name>
<keyword evidence="4" id="KW-1185">Reference proteome</keyword>